<dbReference type="EMBL" id="CP001324">
    <property type="protein sequence ID" value="ACO62022.1"/>
    <property type="molecule type" value="Genomic_DNA"/>
</dbReference>
<gene>
    <name evidence="3" type="ORF">MICPUN_99799</name>
</gene>
<feature type="compositionally biased region" description="Low complexity" evidence="1">
    <location>
        <begin position="154"/>
        <end position="172"/>
    </location>
</feature>
<dbReference type="KEGG" id="mis:MICPUN_99799"/>
<dbReference type="FunCoup" id="C1E334">
    <property type="interactions" value="691"/>
</dbReference>
<evidence type="ECO:0000313" key="4">
    <source>
        <dbReference type="Proteomes" id="UP000002009"/>
    </source>
</evidence>
<keyword evidence="4" id="KW-1185">Reference proteome</keyword>
<evidence type="ECO:0000313" key="3">
    <source>
        <dbReference type="EMBL" id="ACO62022.1"/>
    </source>
</evidence>
<dbReference type="eggNOG" id="ENOG502QQRH">
    <property type="taxonomic scope" value="Eukaryota"/>
</dbReference>
<dbReference type="Proteomes" id="UP000002009">
    <property type="component" value="Chromosome 3"/>
</dbReference>
<dbReference type="GeneID" id="8242379"/>
<name>C1E334_MICCC</name>
<dbReference type="RefSeq" id="XP_002500764.1">
    <property type="nucleotide sequence ID" value="XM_002500718.1"/>
</dbReference>
<proteinExistence type="predicted"/>
<feature type="region of interest" description="Disordered" evidence="1">
    <location>
        <begin position="152"/>
        <end position="229"/>
    </location>
</feature>
<feature type="compositionally biased region" description="Basic and acidic residues" evidence="1">
    <location>
        <begin position="210"/>
        <end position="222"/>
    </location>
</feature>
<sequence>MSHSLGIYSGAAAPTQGLRASRHVSRARAPHGLSVTAQAANSPHNHRAVSPAKPRPGSVLAQPKTVTQSDTAVNATAAGSTGALSASGSDSPARGRTSVTFSNAAVNSAGFQRTSWYGAVDNRSAVGASSLAQDGALTPGRRNLRAIRPITQRAGSSSAGAGQSSSTPAANPKIPPPAAKPTAEASPAGELRLPRESATGDVKPASPARDAAEAHGEVDPKKKSSLTRLLRTPLSGGVLNSMKDADLPSVAVAARNLMELADYADLSTIMSNMNHRRTGYPFASTVDFATDADGYPIFCLTPLAMHTRNLAYNSRASLTVKMNGWGGLANARVTIFGDVHRLPDEYQGAANEVFKAKYEARKEEVDLEDRWGDYTFYRMNNIIDVYFVGGFGTLNWVNLDEYKNAKPDKIVTPSEGSSVLDTIAELNTRYGVKLATSGAVEGSIGPNESVLSEKARVDDLWIISIDKRGVDVRVRVDGVSQVRRLQFQGCVETFNDACDAVEALIAGTTWSGGPCEDDDDK</sequence>
<dbReference type="PANTHER" id="PTHR13343:SF29">
    <property type="entry name" value="PYRIDOXAMINE 5'-PHOSPHATE OXIDASE FAMILY PROTEIN"/>
    <property type="match status" value="1"/>
</dbReference>
<dbReference type="PANTHER" id="PTHR13343">
    <property type="entry name" value="CREG1 PROTEIN"/>
    <property type="match status" value="1"/>
</dbReference>
<dbReference type="OrthoDB" id="2138282at2759"/>
<feature type="region of interest" description="Disordered" evidence="1">
    <location>
        <begin position="39"/>
        <end position="60"/>
    </location>
</feature>
<dbReference type="Pfam" id="PF13883">
    <property type="entry name" value="CREG_beta-barrel"/>
    <property type="match status" value="1"/>
</dbReference>
<feature type="domain" description="CREG-like beta-barrel" evidence="2">
    <location>
        <begin position="250"/>
        <end position="403"/>
    </location>
</feature>
<dbReference type="InterPro" id="IPR012349">
    <property type="entry name" value="Split_barrel_FMN-bd"/>
</dbReference>
<dbReference type="InterPro" id="IPR055343">
    <property type="entry name" value="CREG_beta-barrel"/>
</dbReference>
<dbReference type="Gene3D" id="2.30.110.10">
    <property type="entry name" value="Electron Transport, Fmn-binding Protein, Chain A"/>
    <property type="match status" value="1"/>
</dbReference>
<protein>
    <recommendedName>
        <fullName evidence="2">CREG-like beta-barrel domain-containing protein</fullName>
    </recommendedName>
</protein>
<reference evidence="3 4" key="1">
    <citation type="journal article" date="2009" name="Science">
        <title>Green evolution and dynamic adaptations revealed by genomes of the marine picoeukaryotes Micromonas.</title>
        <authorList>
            <person name="Worden A.Z."/>
            <person name="Lee J.H."/>
            <person name="Mock T."/>
            <person name="Rouze P."/>
            <person name="Simmons M.P."/>
            <person name="Aerts A.L."/>
            <person name="Allen A.E."/>
            <person name="Cuvelier M.L."/>
            <person name="Derelle E."/>
            <person name="Everett M.V."/>
            <person name="Foulon E."/>
            <person name="Grimwood J."/>
            <person name="Gundlach H."/>
            <person name="Henrissat B."/>
            <person name="Napoli C."/>
            <person name="McDonald S.M."/>
            <person name="Parker M.S."/>
            <person name="Rombauts S."/>
            <person name="Salamov A."/>
            <person name="Von Dassow P."/>
            <person name="Badger J.H."/>
            <person name="Coutinho P.M."/>
            <person name="Demir E."/>
            <person name="Dubchak I."/>
            <person name="Gentemann C."/>
            <person name="Eikrem W."/>
            <person name="Gready J.E."/>
            <person name="John U."/>
            <person name="Lanier W."/>
            <person name="Lindquist E.A."/>
            <person name="Lucas S."/>
            <person name="Mayer K.F."/>
            <person name="Moreau H."/>
            <person name="Not F."/>
            <person name="Otillar R."/>
            <person name="Panaud O."/>
            <person name="Pangilinan J."/>
            <person name="Paulsen I."/>
            <person name="Piegu B."/>
            <person name="Poliakov A."/>
            <person name="Robbens S."/>
            <person name="Schmutz J."/>
            <person name="Toulza E."/>
            <person name="Wyss T."/>
            <person name="Zelensky A."/>
            <person name="Zhou K."/>
            <person name="Armbrust E.V."/>
            <person name="Bhattacharya D."/>
            <person name="Goodenough U.W."/>
            <person name="Van de Peer Y."/>
            <person name="Grigoriev I.V."/>
        </authorList>
    </citation>
    <scope>NUCLEOTIDE SEQUENCE [LARGE SCALE GENOMIC DNA]</scope>
    <source>
        <strain evidence="4">RCC299 / NOUM17</strain>
    </source>
</reference>
<dbReference type="AlphaFoldDB" id="C1E334"/>
<accession>C1E334</accession>
<dbReference type="InParanoid" id="C1E334"/>
<organism evidence="3 4">
    <name type="scientific">Micromonas commoda (strain RCC299 / NOUM17 / CCMP2709)</name>
    <name type="common">Picoplanktonic green alga</name>
    <dbReference type="NCBI Taxonomy" id="296587"/>
    <lineage>
        <taxon>Eukaryota</taxon>
        <taxon>Viridiplantae</taxon>
        <taxon>Chlorophyta</taxon>
        <taxon>Mamiellophyceae</taxon>
        <taxon>Mamiellales</taxon>
        <taxon>Mamiellaceae</taxon>
        <taxon>Micromonas</taxon>
    </lineage>
</organism>
<evidence type="ECO:0000259" key="2">
    <source>
        <dbReference type="Pfam" id="PF13883"/>
    </source>
</evidence>
<evidence type="ECO:0000256" key="1">
    <source>
        <dbReference type="SAM" id="MobiDB-lite"/>
    </source>
</evidence>
<dbReference type="GO" id="GO:0005737">
    <property type="term" value="C:cytoplasm"/>
    <property type="evidence" value="ECO:0007669"/>
    <property type="project" value="UniProtKB-ARBA"/>
</dbReference>
<dbReference type="SUPFAM" id="SSF50475">
    <property type="entry name" value="FMN-binding split barrel"/>
    <property type="match status" value="1"/>
</dbReference>